<comment type="caution">
    <text evidence="1">The sequence shown here is derived from an EMBL/GenBank/DDBJ whole genome shotgun (WGS) entry which is preliminary data.</text>
</comment>
<protein>
    <submittedName>
        <fullName evidence="1">Uncharacterized protein</fullName>
    </submittedName>
</protein>
<name>A0AA88J4T1_FICCA</name>
<evidence type="ECO:0000313" key="2">
    <source>
        <dbReference type="Proteomes" id="UP001187192"/>
    </source>
</evidence>
<evidence type="ECO:0000313" key="1">
    <source>
        <dbReference type="EMBL" id="GMN65103.1"/>
    </source>
</evidence>
<proteinExistence type="predicted"/>
<sequence length="71" mass="7925">MILNSAQCCMVEGVPRVTREKLESIIFTDDGMLAPNPFHNRSLYVEAEMNGVAVKRVMVDPDSASHTYVHC</sequence>
<accession>A0AA88J4T1</accession>
<gene>
    <name evidence="1" type="ORF">TIFTF001_034174</name>
</gene>
<organism evidence="1 2">
    <name type="scientific">Ficus carica</name>
    <name type="common">Common fig</name>
    <dbReference type="NCBI Taxonomy" id="3494"/>
    <lineage>
        <taxon>Eukaryota</taxon>
        <taxon>Viridiplantae</taxon>
        <taxon>Streptophyta</taxon>
        <taxon>Embryophyta</taxon>
        <taxon>Tracheophyta</taxon>
        <taxon>Spermatophyta</taxon>
        <taxon>Magnoliopsida</taxon>
        <taxon>eudicotyledons</taxon>
        <taxon>Gunneridae</taxon>
        <taxon>Pentapetalae</taxon>
        <taxon>rosids</taxon>
        <taxon>fabids</taxon>
        <taxon>Rosales</taxon>
        <taxon>Moraceae</taxon>
        <taxon>Ficeae</taxon>
        <taxon>Ficus</taxon>
    </lineage>
</organism>
<keyword evidence="2" id="KW-1185">Reference proteome</keyword>
<dbReference type="AlphaFoldDB" id="A0AA88J4T1"/>
<reference evidence="1" key="1">
    <citation type="submission" date="2023-07" db="EMBL/GenBank/DDBJ databases">
        <title>draft genome sequence of fig (Ficus carica).</title>
        <authorList>
            <person name="Takahashi T."/>
            <person name="Nishimura K."/>
        </authorList>
    </citation>
    <scope>NUCLEOTIDE SEQUENCE</scope>
</reference>
<dbReference type="EMBL" id="BTGU01000211">
    <property type="protein sequence ID" value="GMN65103.1"/>
    <property type="molecule type" value="Genomic_DNA"/>
</dbReference>
<dbReference type="Proteomes" id="UP001187192">
    <property type="component" value="Unassembled WGS sequence"/>
</dbReference>